<keyword evidence="3" id="KW-0731">Sigma factor</keyword>
<dbReference type="OrthoDB" id="1100095at2"/>
<dbReference type="GO" id="GO:0016987">
    <property type="term" value="F:sigma factor activity"/>
    <property type="evidence" value="ECO:0007669"/>
    <property type="project" value="UniProtKB-KW"/>
</dbReference>
<keyword evidence="4" id="KW-0804">Transcription</keyword>
<dbReference type="NCBIfam" id="TIGR02937">
    <property type="entry name" value="sigma70-ECF"/>
    <property type="match status" value="1"/>
</dbReference>
<dbReference type="GO" id="GO:0006352">
    <property type="term" value="P:DNA-templated transcription initiation"/>
    <property type="evidence" value="ECO:0007669"/>
    <property type="project" value="InterPro"/>
</dbReference>
<evidence type="ECO:0008006" key="9">
    <source>
        <dbReference type="Google" id="ProtNLM"/>
    </source>
</evidence>
<dbReference type="InterPro" id="IPR007627">
    <property type="entry name" value="RNA_pol_sigma70_r2"/>
</dbReference>
<organism evidence="7 8">
    <name type="scientific">Chryseobacterium piperi</name>
    <dbReference type="NCBI Taxonomy" id="558152"/>
    <lineage>
        <taxon>Bacteria</taxon>
        <taxon>Pseudomonadati</taxon>
        <taxon>Bacteroidota</taxon>
        <taxon>Flavobacteriia</taxon>
        <taxon>Flavobacteriales</taxon>
        <taxon>Weeksellaceae</taxon>
        <taxon>Chryseobacterium group</taxon>
        <taxon>Chryseobacterium</taxon>
    </lineage>
</organism>
<accession>A0A086B2F4</accession>
<proteinExistence type="inferred from homology"/>
<sequence>MAQFKKIYSEYKHRVYFFVRKYIQRDEDVEDVVQDIFVHVWKHMDKANDSTAIEAIIFKTSKQEVANFYRKHKLVLVSSDQNTIPETEDETPDEVYTEEQLSKIEPLLDELPQKTKELFIRHTVDNLSYSQLAKENNISKVAIGKHINKAISFLKINLH</sequence>
<dbReference type="Gene3D" id="1.10.1740.10">
    <property type="match status" value="1"/>
</dbReference>
<dbReference type="Gene3D" id="1.10.10.10">
    <property type="entry name" value="Winged helix-like DNA-binding domain superfamily/Winged helix DNA-binding domain"/>
    <property type="match status" value="1"/>
</dbReference>
<comment type="caution">
    <text evidence="7">The sequence shown here is derived from an EMBL/GenBank/DDBJ whole genome shotgun (WGS) entry which is preliminary data.</text>
</comment>
<reference evidence="7 8" key="1">
    <citation type="submission" date="2014-07" db="EMBL/GenBank/DDBJ databases">
        <title>Genome of Chryseobacterium piperi CTM.</title>
        <authorList>
            <person name="Pipes S.E."/>
            <person name="Stropko S.J."/>
            <person name="Newman J.D."/>
        </authorList>
    </citation>
    <scope>NUCLEOTIDE SEQUENCE [LARGE SCALE GENOMIC DNA]</scope>
    <source>
        <strain evidence="7 8">CTM</strain>
    </source>
</reference>
<dbReference type="PANTHER" id="PTHR43133">
    <property type="entry name" value="RNA POLYMERASE ECF-TYPE SIGMA FACTO"/>
    <property type="match status" value="1"/>
</dbReference>
<feature type="domain" description="RNA polymerase sigma factor 70 region 4 type 2" evidence="6">
    <location>
        <begin position="106"/>
        <end position="151"/>
    </location>
</feature>
<keyword evidence="2" id="KW-0805">Transcription regulation</keyword>
<dbReference type="InterPro" id="IPR013324">
    <property type="entry name" value="RNA_pol_sigma_r3/r4-like"/>
</dbReference>
<evidence type="ECO:0000256" key="4">
    <source>
        <dbReference type="ARBA" id="ARBA00023163"/>
    </source>
</evidence>
<protein>
    <recommendedName>
        <fullName evidence="9">RNA polymerase subunit sigma-24</fullName>
    </recommendedName>
</protein>
<dbReference type="InterPro" id="IPR013325">
    <property type="entry name" value="RNA_pol_sigma_r2"/>
</dbReference>
<dbReference type="STRING" id="558152.IQ37_14495"/>
<evidence type="ECO:0000313" key="8">
    <source>
        <dbReference type="Proteomes" id="UP000028709"/>
    </source>
</evidence>
<feature type="domain" description="RNA polymerase sigma-70 region 2" evidence="5">
    <location>
        <begin position="7"/>
        <end position="73"/>
    </location>
</feature>
<evidence type="ECO:0000256" key="1">
    <source>
        <dbReference type="ARBA" id="ARBA00010641"/>
    </source>
</evidence>
<dbReference type="KEGG" id="cpip:CJF12_01235"/>
<gene>
    <name evidence="7" type="ORF">IQ37_14495</name>
</gene>
<dbReference type="InterPro" id="IPR039425">
    <property type="entry name" value="RNA_pol_sigma-70-like"/>
</dbReference>
<dbReference type="eggNOG" id="COG1595">
    <property type="taxonomic scope" value="Bacteria"/>
</dbReference>
<dbReference type="SUPFAM" id="SSF88659">
    <property type="entry name" value="Sigma3 and sigma4 domains of RNA polymerase sigma factors"/>
    <property type="match status" value="1"/>
</dbReference>
<dbReference type="Proteomes" id="UP000028709">
    <property type="component" value="Unassembled WGS sequence"/>
</dbReference>
<evidence type="ECO:0000259" key="5">
    <source>
        <dbReference type="Pfam" id="PF04542"/>
    </source>
</evidence>
<dbReference type="GO" id="GO:0003677">
    <property type="term" value="F:DNA binding"/>
    <property type="evidence" value="ECO:0007669"/>
    <property type="project" value="InterPro"/>
</dbReference>
<evidence type="ECO:0000313" key="7">
    <source>
        <dbReference type="EMBL" id="KFF23118.1"/>
    </source>
</evidence>
<dbReference type="EMBL" id="JPRJ01000031">
    <property type="protein sequence ID" value="KFF23118.1"/>
    <property type="molecule type" value="Genomic_DNA"/>
</dbReference>
<evidence type="ECO:0000256" key="2">
    <source>
        <dbReference type="ARBA" id="ARBA00023015"/>
    </source>
</evidence>
<dbReference type="InterPro" id="IPR036388">
    <property type="entry name" value="WH-like_DNA-bd_sf"/>
</dbReference>
<dbReference type="RefSeq" id="WP_051887347.1">
    <property type="nucleotide sequence ID" value="NZ_CP023049.2"/>
</dbReference>
<dbReference type="PANTHER" id="PTHR43133:SF46">
    <property type="entry name" value="RNA POLYMERASE SIGMA-70 FACTOR ECF SUBFAMILY"/>
    <property type="match status" value="1"/>
</dbReference>
<keyword evidence="8" id="KW-1185">Reference proteome</keyword>
<comment type="similarity">
    <text evidence="1">Belongs to the sigma-70 factor family. ECF subfamily.</text>
</comment>
<name>A0A086B2F4_9FLAO</name>
<dbReference type="InterPro" id="IPR014284">
    <property type="entry name" value="RNA_pol_sigma-70_dom"/>
</dbReference>
<evidence type="ECO:0000259" key="6">
    <source>
        <dbReference type="Pfam" id="PF08281"/>
    </source>
</evidence>
<evidence type="ECO:0000256" key="3">
    <source>
        <dbReference type="ARBA" id="ARBA00023082"/>
    </source>
</evidence>
<dbReference type="Pfam" id="PF04542">
    <property type="entry name" value="Sigma70_r2"/>
    <property type="match status" value="1"/>
</dbReference>
<dbReference type="SUPFAM" id="SSF88946">
    <property type="entry name" value="Sigma2 domain of RNA polymerase sigma factors"/>
    <property type="match status" value="1"/>
</dbReference>
<dbReference type="AlphaFoldDB" id="A0A086B2F4"/>
<dbReference type="Pfam" id="PF08281">
    <property type="entry name" value="Sigma70_r4_2"/>
    <property type="match status" value="1"/>
</dbReference>
<dbReference type="InterPro" id="IPR013249">
    <property type="entry name" value="RNA_pol_sigma70_r4_t2"/>
</dbReference>